<proteinExistence type="predicted"/>
<dbReference type="EMBL" id="MNBE01000602">
    <property type="protein sequence ID" value="OKP05829.1"/>
    <property type="molecule type" value="Genomic_DNA"/>
</dbReference>
<dbReference type="AlphaFoldDB" id="A0A1Q5U029"/>
<gene>
    <name evidence="1" type="ORF">PENSUB_6549</name>
</gene>
<reference evidence="1 2" key="1">
    <citation type="submission" date="2016-10" db="EMBL/GenBank/DDBJ databases">
        <title>Genome sequence of the ascomycete fungus Penicillium subrubescens.</title>
        <authorList>
            <person name="De Vries R.P."/>
            <person name="Peng M."/>
            <person name="Dilokpimol A."/>
            <person name="Hilden K."/>
            <person name="Makela M.R."/>
            <person name="Grigoriev I."/>
            <person name="Riley R."/>
            <person name="Granchi Z."/>
        </authorList>
    </citation>
    <scope>NUCLEOTIDE SEQUENCE [LARGE SCALE GENOMIC DNA]</scope>
    <source>
        <strain evidence="1 2">CBS 132785</strain>
    </source>
</reference>
<dbReference type="Proteomes" id="UP000186955">
    <property type="component" value="Unassembled WGS sequence"/>
</dbReference>
<evidence type="ECO:0000313" key="1">
    <source>
        <dbReference type="EMBL" id="OKP05829.1"/>
    </source>
</evidence>
<keyword evidence="2" id="KW-1185">Reference proteome</keyword>
<name>A0A1Q5U029_9EURO</name>
<evidence type="ECO:0000313" key="2">
    <source>
        <dbReference type="Proteomes" id="UP000186955"/>
    </source>
</evidence>
<protein>
    <submittedName>
        <fullName evidence="1">Uncharacterized protein</fullName>
    </submittedName>
</protein>
<organism evidence="1 2">
    <name type="scientific">Penicillium subrubescens</name>
    <dbReference type="NCBI Taxonomy" id="1316194"/>
    <lineage>
        <taxon>Eukaryota</taxon>
        <taxon>Fungi</taxon>
        <taxon>Dikarya</taxon>
        <taxon>Ascomycota</taxon>
        <taxon>Pezizomycotina</taxon>
        <taxon>Eurotiomycetes</taxon>
        <taxon>Eurotiomycetidae</taxon>
        <taxon>Eurotiales</taxon>
        <taxon>Aspergillaceae</taxon>
        <taxon>Penicillium</taxon>
    </lineage>
</organism>
<sequence>MTNCRQSRECFHANLAVEPASNTVERVIILLCAMQNYESISNRANVLPESPLTIVPDLSPYTDRESNHFPFKIYGNVMNANYNSGGSNTILSWLTSSNFQGYLSYNSATSNWVDRNGIGNAYYGAIEDYNVGLG</sequence>
<comment type="caution">
    <text evidence="1">The sequence shown here is derived from an EMBL/GenBank/DDBJ whole genome shotgun (WGS) entry which is preliminary data.</text>
</comment>
<accession>A0A1Q5U029</accession>